<dbReference type="SMART" id="SM00256">
    <property type="entry name" value="FBOX"/>
    <property type="match status" value="1"/>
</dbReference>
<feature type="compositionally biased region" description="Polar residues" evidence="1">
    <location>
        <begin position="438"/>
        <end position="452"/>
    </location>
</feature>
<dbReference type="Gene3D" id="1.20.1280.50">
    <property type="match status" value="1"/>
</dbReference>
<sequence length="637" mass="71562">MDSQATSPAAPGDDYTPVPVTISLTLPRELVEHILLLLDNRPMLKCRLVNKEFNAIIQSSTLVQYCLACKAAGVIDNPQSPLSYAERLEALKKREDAWKNLRPVFETTIKVNDQSWGLYELTAGNYFRKDKNEKDLYYCHLPSSPQDNPQWFRIPGHGPGQSWSGSIIEMGMAIYEHDLVVNVISSEVGNQTDMRRHSLDLVLLKLSTGEYHPLAHHPLIHIQGSLSARPDTAVRIVGDNLALVVYDEDGSKLFIFDWKSGHKRLQHKATEGAYKDSGPFFVSPELLLVPNRILPHFEVWHLFPSHPNPPVQILSLQIPAISDNYYIRSIYCHGEPSPFLHSMPYFPPRPFFASSENSIIVVNLRLSLLRRYKLIIHRGALLDMIQKWTSPSFLEQEECLPTWLTNEVTVHKVVDPDDGSVRLDAQSKVVSTMPHLGSSPQTHGSSTFASSSQTFPTSHISANSGSSSLSSGSSIASSTSRYNFLPVQWANWGPPISRWWQVYEMQQQLTATSLGQRYAFVVPNLHDSDKRKCMVGVADFNLHNVRRNAAMMAQIRGEAENNGGNDNIWEGRNNEELEILDHAGVFSEEVYMGLKCVVYHAPGEYDFDAVLMDGERLLGMKNHSGDGKMEIKVLYIG</sequence>
<dbReference type="Pfam" id="PF00646">
    <property type="entry name" value="F-box"/>
    <property type="match status" value="1"/>
</dbReference>
<dbReference type="EMBL" id="KN818308">
    <property type="protein sequence ID" value="KIL59860.1"/>
    <property type="molecule type" value="Genomic_DNA"/>
</dbReference>
<evidence type="ECO:0000259" key="2">
    <source>
        <dbReference type="PROSITE" id="PS50181"/>
    </source>
</evidence>
<feature type="domain" description="F-box" evidence="2">
    <location>
        <begin position="20"/>
        <end position="66"/>
    </location>
</feature>
<dbReference type="InterPro" id="IPR001810">
    <property type="entry name" value="F-box_dom"/>
</dbReference>
<feature type="region of interest" description="Disordered" evidence="1">
    <location>
        <begin position="432"/>
        <end position="452"/>
    </location>
</feature>
<proteinExistence type="predicted"/>
<dbReference type="HOGENOM" id="CLU_007279_0_1_1"/>
<reference evidence="3 4" key="1">
    <citation type="submission" date="2014-04" db="EMBL/GenBank/DDBJ databases">
        <title>Evolutionary Origins and Diversification of the Mycorrhizal Mutualists.</title>
        <authorList>
            <consortium name="DOE Joint Genome Institute"/>
            <consortium name="Mycorrhizal Genomics Consortium"/>
            <person name="Kohler A."/>
            <person name="Kuo A."/>
            <person name="Nagy L.G."/>
            <person name="Floudas D."/>
            <person name="Copeland A."/>
            <person name="Barry K.W."/>
            <person name="Cichocki N."/>
            <person name="Veneault-Fourrey C."/>
            <person name="LaButti K."/>
            <person name="Lindquist E.A."/>
            <person name="Lipzen A."/>
            <person name="Lundell T."/>
            <person name="Morin E."/>
            <person name="Murat C."/>
            <person name="Riley R."/>
            <person name="Ohm R."/>
            <person name="Sun H."/>
            <person name="Tunlid A."/>
            <person name="Henrissat B."/>
            <person name="Grigoriev I.V."/>
            <person name="Hibbett D.S."/>
            <person name="Martin F."/>
        </authorList>
    </citation>
    <scope>NUCLEOTIDE SEQUENCE [LARGE SCALE GENOMIC DNA]</scope>
    <source>
        <strain evidence="3 4">Koide BX008</strain>
    </source>
</reference>
<dbReference type="InterPro" id="IPR036047">
    <property type="entry name" value="F-box-like_dom_sf"/>
</dbReference>
<organism evidence="3 4">
    <name type="scientific">Amanita muscaria (strain Koide BX008)</name>
    <dbReference type="NCBI Taxonomy" id="946122"/>
    <lineage>
        <taxon>Eukaryota</taxon>
        <taxon>Fungi</taxon>
        <taxon>Dikarya</taxon>
        <taxon>Basidiomycota</taxon>
        <taxon>Agaricomycotina</taxon>
        <taxon>Agaricomycetes</taxon>
        <taxon>Agaricomycetidae</taxon>
        <taxon>Agaricales</taxon>
        <taxon>Pluteineae</taxon>
        <taxon>Amanitaceae</taxon>
        <taxon>Amanita</taxon>
    </lineage>
</organism>
<dbReference type="PROSITE" id="PS50181">
    <property type="entry name" value="FBOX"/>
    <property type="match status" value="1"/>
</dbReference>
<dbReference type="Proteomes" id="UP000054549">
    <property type="component" value="Unassembled WGS sequence"/>
</dbReference>
<accession>A0A0C2SAL4</accession>
<keyword evidence="4" id="KW-1185">Reference proteome</keyword>
<dbReference type="AlphaFoldDB" id="A0A0C2SAL4"/>
<evidence type="ECO:0000256" key="1">
    <source>
        <dbReference type="SAM" id="MobiDB-lite"/>
    </source>
</evidence>
<name>A0A0C2SAL4_AMAMK</name>
<protein>
    <recommendedName>
        <fullName evidence="2">F-box domain-containing protein</fullName>
    </recommendedName>
</protein>
<dbReference type="OrthoDB" id="3149552at2759"/>
<dbReference type="InParanoid" id="A0A0C2SAL4"/>
<evidence type="ECO:0000313" key="3">
    <source>
        <dbReference type="EMBL" id="KIL59860.1"/>
    </source>
</evidence>
<dbReference type="SUPFAM" id="SSF81383">
    <property type="entry name" value="F-box domain"/>
    <property type="match status" value="1"/>
</dbReference>
<gene>
    <name evidence="3" type="ORF">M378DRAFT_168732</name>
</gene>
<evidence type="ECO:0000313" key="4">
    <source>
        <dbReference type="Proteomes" id="UP000054549"/>
    </source>
</evidence>